<dbReference type="AlphaFoldDB" id="A0AAV6UW58"/>
<evidence type="ECO:0000313" key="2">
    <source>
        <dbReference type="EMBL" id="KAG8188541.1"/>
    </source>
</evidence>
<keyword evidence="1" id="KW-0472">Membrane</keyword>
<feature type="transmembrane region" description="Helical" evidence="1">
    <location>
        <begin position="12"/>
        <end position="32"/>
    </location>
</feature>
<accession>A0AAV6UW58</accession>
<evidence type="ECO:0000313" key="3">
    <source>
        <dbReference type="Proteomes" id="UP000827092"/>
    </source>
</evidence>
<sequence>MGLIGLYPSSTRIIVVALGLLDFTIGEVLVFVQPHSCFMRNCAGQKYIAKFIAFWNKYSYISFYRTR</sequence>
<dbReference type="Proteomes" id="UP000827092">
    <property type="component" value="Unassembled WGS sequence"/>
</dbReference>
<dbReference type="EMBL" id="JAFNEN010000236">
    <property type="protein sequence ID" value="KAG8188541.1"/>
    <property type="molecule type" value="Genomic_DNA"/>
</dbReference>
<protein>
    <submittedName>
        <fullName evidence="2">Uncharacterized protein</fullName>
    </submittedName>
</protein>
<reference evidence="2 3" key="1">
    <citation type="journal article" date="2022" name="Nat. Ecol. Evol.">
        <title>A masculinizing supergene underlies an exaggerated male reproductive morph in a spider.</title>
        <authorList>
            <person name="Hendrickx F."/>
            <person name="De Corte Z."/>
            <person name="Sonet G."/>
            <person name="Van Belleghem S.M."/>
            <person name="Kostlbacher S."/>
            <person name="Vangestel C."/>
        </authorList>
    </citation>
    <scope>NUCLEOTIDE SEQUENCE [LARGE SCALE GENOMIC DNA]</scope>
    <source>
        <strain evidence="2">W744_W776</strain>
    </source>
</reference>
<gene>
    <name evidence="2" type="ORF">JTE90_007153</name>
</gene>
<name>A0AAV6UW58_9ARAC</name>
<comment type="caution">
    <text evidence="2">The sequence shown here is derived from an EMBL/GenBank/DDBJ whole genome shotgun (WGS) entry which is preliminary data.</text>
</comment>
<evidence type="ECO:0000256" key="1">
    <source>
        <dbReference type="SAM" id="Phobius"/>
    </source>
</evidence>
<organism evidence="2 3">
    <name type="scientific">Oedothorax gibbosus</name>
    <dbReference type="NCBI Taxonomy" id="931172"/>
    <lineage>
        <taxon>Eukaryota</taxon>
        <taxon>Metazoa</taxon>
        <taxon>Ecdysozoa</taxon>
        <taxon>Arthropoda</taxon>
        <taxon>Chelicerata</taxon>
        <taxon>Arachnida</taxon>
        <taxon>Araneae</taxon>
        <taxon>Araneomorphae</taxon>
        <taxon>Entelegynae</taxon>
        <taxon>Araneoidea</taxon>
        <taxon>Linyphiidae</taxon>
        <taxon>Erigoninae</taxon>
        <taxon>Oedothorax</taxon>
    </lineage>
</organism>
<keyword evidence="3" id="KW-1185">Reference proteome</keyword>
<keyword evidence="1" id="KW-0812">Transmembrane</keyword>
<keyword evidence="1" id="KW-1133">Transmembrane helix</keyword>
<proteinExistence type="predicted"/>